<comment type="caution">
    <text evidence="1">The sequence shown here is derived from an EMBL/GenBank/DDBJ whole genome shotgun (WGS) entry which is preliminary data.</text>
</comment>
<sequence length="157" mass="16452">MTGLQLPPLSGIVSPQPDIAATPAARIARDSLLPYYSLLSPLIPLPVTPLTFPFTVRPTPSPPALGSGSEIRRWIGTSVISWRHARLPGRTSQAPGNTTTTTTTNTTTIATIVSTTTIATIVSATTITTTSASSPSSAKLHTADHPGNKYLFSSFII</sequence>
<dbReference type="EMBL" id="VSRR010035089">
    <property type="protein sequence ID" value="MPC72629.1"/>
    <property type="molecule type" value="Genomic_DNA"/>
</dbReference>
<dbReference type="AlphaFoldDB" id="A0A5B7HSA7"/>
<organism evidence="1 2">
    <name type="scientific">Portunus trituberculatus</name>
    <name type="common">Swimming crab</name>
    <name type="synonym">Neptunus trituberculatus</name>
    <dbReference type="NCBI Taxonomy" id="210409"/>
    <lineage>
        <taxon>Eukaryota</taxon>
        <taxon>Metazoa</taxon>
        <taxon>Ecdysozoa</taxon>
        <taxon>Arthropoda</taxon>
        <taxon>Crustacea</taxon>
        <taxon>Multicrustacea</taxon>
        <taxon>Malacostraca</taxon>
        <taxon>Eumalacostraca</taxon>
        <taxon>Eucarida</taxon>
        <taxon>Decapoda</taxon>
        <taxon>Pleocyemata</taxon>
        <taxon>Brachyura</taxon>
        <taxon>Eubrachyura</taxon>
        <taxon>Portunoidea</taxon>
        <taxon>Portunidae</taxon>
        <taxon>Portuninae</taxon>
        <taxon>Portunus</taxon>
    </lineage>
</organism>
<proteinExistence type="predicted"/>
<accession>A0A5B7HSA7</accession>
<gene>
    <name evidence="1" type="ORF">E2C01_066942</name>
</gene>
<reference evidence="1 2" key="1">
    <citation type="submission" date="2019-05" db="EMBL/GenBank/DDBJ databases">
        <title>Another draft genome of Portunus trituberculatus and its Hox gene families provides insights of decapod evolution.</title>
        <authorList>
            <person name="Jeong J.-H."/>
            <person name="Song I."/>
            <person name="Kim S."/>
            <person name="Choi T."/>
            <person name="Kim D."/>
            <person name="Ryu S."/>
            <person name="Kim W."/>
        </authorList>
    </citation>
    <scope>NUCLEOTIDE SEQUENCE [LARGE SCALE GENOMIC DNA]</scope>
    <source>
        <tissue evidence="1">Muscle</tissue>
    </source>
</reference>
<keyword evidence="2" id="KW-1185">Reference proteome</keyword>
<name>A0A5B7HSA7_PORTR</name>
<protein>
    <submittedName>
        <fullName evidence="1">Uncharacterized protein</fullName>
    </submittedName>
</protein>
<evidence type="ECO:0000313" key="2">
    <source>
        <dbReference type="Proteomes" id="UP000324222"/>
    </source>
</evidence>
<evidence type="ECO:0000313" key="1">
    <source>
        <dbReference type="EMBL" id="MPC72629.1"/>
    </source>
</evidence>
<dbReference type="Proteomes" id="UP000324222">
    <property type="component" value="Unassembled WGS sequence"/>
</dbReference>